<feature type="transmembrane region" description="Helical" evidence="1">
    <location>
        <begin position="194"/>
        <end position="212"/>
    </location>
</feature>
<keyword evidence="1" id="KW-0472">Membrane</keyword>
<reference evidence="3" key="3">
    <citation type="submission" date="2025-08" db="UniProtKB">
        <authorList>
            <consortium name="RefSeq"/>
        </authorList>
    </citation>
    <scope>IDENTIFICATION</scope>
    <source>
        <strain evidence="3">CBS 342.82</strain>
    </source>
</reference>
<dbReference type="AlphaFoldDB" id="A0A6J3M3B8"/>
<evidence type="ECO:0000313" key="2">
    <source>
        <dbReference type="Proteomes" id="UP000504637"/>
    </source>
</evidence>
<accession>A0A6J3M3B8</accession>
<name>A0A6J3M3B8_9PEZI</name>
<dbReference type="GeneID" id="54362884"/>
<feature type="transmembrane region" description="Helical" evidence="1">
    <location>
        <begin position="49"/>
        <end position="71"/>
    </location>
</feature>
<feature type="transmembrane region" description="Helical" evidence="1">
    <location>
        <begin position="224"/>
        <end position="247"/>
    </location>
</feature>
<gene>
    <name evidence="3" type="ORF">K489DRAFT_381308</name>
</gene>
<organism evidence="3">
    <name type="scientific">Dissoconium aciculare CBS 342.82</name>
    <dbReference type="NCBI Taxonomy" id="1314786"/>
    <lineage>
        <taxon>Eukaryota</taxon>
        <taxon>Fungi</taxon>
        <taxon>Dikarya</taxon>
        <taxon>Ascomycota</taxon>
        <taxon>Pezizomycotina</taxon>
        <taxon>Dothideomycetes</taxon>
        <taxon>Dothideomycetidae</taxon>
        <taxon>Mycosphaerellales</taxon>
        <taxon>Dissoconiaceae</taxon>
        <taxon>Dissoconium</taxon>
    </lineage>
</organism>
<keyword evidence="2" id="KW-1185">Reference proteome</keyword>
<feature type="transmembrane region" description="Helical" evidence="1">
    <location>
        <begin position="91"/>
        <end position="118"/>
    </location>
</feature>
<keyword evidence="1" id="KW-1133">Transmembrane helix</keyword>
<proteinExistence type="predicted"/>
<feature type="transmembrane region" description="Helical" evidence="1">
    <location>
        <begin position="259"/>
        <end position="281"/>
    </location>
</feature>
<keyword evidence="1" id="KW-0812">Transmembrane</keyword>
<evidence type="ECO:0000256" key="1">
    <source>
        <dbReference type="SAM" id="Phobius"/>
    </source>
</evidence>
<reference evidence="3" key="1">
    <citation type="submission" date="2020-01" db="EMBL/GenBank/DDBJ databases">
        <authorList>
            <consortium name="DOE Joint Genome Institute"/>
            <person name="Haridas S."/>
            <person name="Albert R."/>
            <person name="Binder M."/>
            <person name="Bloem J."/>
            <person name="Labutti K."/>
            <person name="Salamov A."/>
            <person name="Andreopoulos B."/>
            <person name="Baker S.E."/>
            <person name="Barry K."/>
            <person name="Bills G."/>
            <person name="Bluhm B.H."/>
            <person name="Cannon C."/>
            <person name="Castanera R."/>
            <person name="Culley D.E."/>
            <person name="Daum C."/>
            <person name="Ezra D."/>
            <person name="Gonzalez J.B."/>
            <person name="Henrissat B."/>
            <person name="Kuo A."/>
            <person name="Liang C."/>
            <person name="Lipzen A."/>
            <person name="Lutzoni F."/>
            <person name="Magnuson J."/>
            <person name="Mondo S."/>
            <person name="Nolan M."/>
            <person name="Ohm R."/>
            <person name="Pangilinan J."/>
            <person name="Park H.-J."/>
            <person name="Ramirez L."/>
            <person name="Alfaro M."/>
            <person name="Sun H."/>
            <person name="Tritt A."/>
            <person name="Yoshinaga Y."/>
            <person name="Zwiers L.-H."/>
            <person name="Turgeon B.G."/>
            <person name="Goodwin S.B."/>
            <person name="Spatafora J.W."/>
            <person name="Crous P.W."/>
            <person name="Grigoriev I.V."/>
        </authorList>
    </citation>
    <scope>NUCLEOTIDE SEQUENCE</scope>
    <source>
        <strain evidence="3">CBS 342.82</strain>
    </source>
</reference>
<dbReference type="Proteomes" id="UP000504637">
    <property type="component" value="Unplaced"/>
</dbReference>
<sequence>MAAGLHFDTDYDLAAFIVRFLVLPALVACAAASTCFLRNWKGLSRNLTITYHVAVATFLISQIFWIVYDALYASKLDTYSERNFVSDWRPLYIFDVVCAAIDDIARVAAFAAVAYFAFTFASISGRPRVVKIFASLAVVVLSALLIANIGIRAHTVDVEMTEQVAVYDSDVSYYRDDPFAATHSWRARQRAVEVAFHAFYILAVLVVGVISLSTRNWPLRSAQLLLLLIAVLDLVFSAWSMSVNAFYDQNFDYFAEVQYNWIETIMVIILQTCVYVALLFAPSRPLKQ</sequence>
<dbReference type="RefSeq" id="XP_033459562.1">
    <property type="nucleotide sequence ID" value="XM_033605084.1"/>
</dbReference>
<protein>
    <submittedName>
        <fullName evidence="3">Uncharacterized protein</fullName>
    </submittedName>
</protein>
<reference evidence="3" key="2">
    <citation type="submission" date="2020-04" db="EMBL/GenBank/DDBJ databases">
        <authorList>
            <consortium name="NCBI Genome Project"/>
        </authorList>
    </citation>
    <scope>NUCLEOTIDE SEQUENCE</scope>
    <source>
        <strain evidence="3">CBS 342.82</strain>
    </source>
</reference>
<feature type="transmembrane region" description="Helical" evidence="1">
    <location>
        <begin position="130"/>
        <end position="151"/>
    </location>
</feature>
<evidence type="ECO:0000313" key="3">
    <source>
        <dbReference type="RefSeq" id="XP_033459562.1"/>
    </source>
</evidence>
<feature type="transmembrane region" description="Helical" evidence="1">
    <location>
        <begin position="13"/>
        <end position="37"/>
    </location>
</feature>